<feature type="non-terminal residue" evidence="2">
    <location>
        <position position="1"/>
    </location>
</feature>
<dbReference type="AlphaFoldDB" id="A0A8S2YZ67"/>
<dbReference type="Proteomes" id="UP000681720">
    <property type="component" value="Unassembled WGS sequence"/>
</dbReference>
<gene>
    <name evidence="1" type="ORF">GIL414_LOCUS38021</name>
    <name evidence="2" type="ORF">GIL414_LOCUS38682</name>
</gene>
<proteinExistence type="predicted"/>
<evidence type="ECO:0000313" key="1">
    <source>
        <dbReference type="EMBL" id="CAF4579560.1"/>
    </source>
</evidence>
<accession>A0A8S2YZ67</accession>
<sequence>MEWFDRMVINITKPRLRSDEDILRNTSELIYVLIAD</sequence>
<evidence type="ECO:0000313" key="2">
    <source>
        <dbReference type="EMBL" id="CAF4595302.1"/>
    </source>
</evidence>
<comment type="caution">
    <text evidence="2">The sequence shown here is derived from an EMBL/GenBank/DDBJ whole genome shotgun (WGS) entry which is preliminary data.</text>
</comment>
<name>A0A8S2YZ67_9BILA</name>
<protein>
    <submittedName>
        <fullName evidence="2">Uncharacterized protein</fullName>
    </submittedName>
</protein>
<reference evidence="2" key="1">
    <citation type="submission" date="2021-02" db="EMBL/GenBank/DDBJ databases">
        <authorList>
            <person name="Nowell W R."/>
        </authorList>
    </citation>
    <scope>NUCLEOTIDE SEQUENCE</scope>
</reference>
<dbReference type="EMBL" id="CAJOBJ010099278">
    <property type="protein sequence ID" value="CAF4579560.1"/>
    <property type="molecule type" value="Genomic_DNA"/>
</dbReference>
<organism evidence="2 3">
    <name type="scientific">Rotaria magnacalcarata</name>
    <dbReference type="NCBI Taxonomy" id="392030"/>
    <lineage>
        <taxon>Eukaryota</taxon>
        <taxon>Metazoa</taxon>
        <taxon>Spiralia</taxon>
        <taxon>Gnathifera</taxon>
        <taxon>Rotifera</taxon>
        <taxon>Eurotatoria</taxon>
        <taxon>Bdelloidea</taxon>
        <taxon>Philodinida</taxon>
        <taxon>Philodinidae</taxon>
        <taxon>Rotaria</taxon>
    </lineage>
</organism>
<evidence type="ECO:0000313" key="3">
    <source>
        <dbReference type="Proteomes" id="UP000681720"/>
    </source>
</evidence>
<dbReference type="EMBL" id="CAJOBJ010102700">
    <property type="protein sequence ID" value="CAF4595302.1"/>
    <property type="molecule type" value="Genomic_DNA"/>
</dbReference>